<gene>
    <name evidence="14" type="ORF">DKW60_19830</name>
</gene>
<evidence type="ECO:0000256" key="1">
    <source>
        <dbReference type="ARBA" id="ARBA00001974"/>
    </source>
</evidence>
<feature type="transmembrane region" description="Helical" evidence="10">
    <location>
        <begin position="194"/>
        <end position="213"/>
    </location>
</feature>
<dbReference type="PANTHER" id="PTHR43014:SF2">
    <property type="entry name" value="MERCURIC REDUCTASE"/>
    <property type="match status" value="1"/>
</dbReference>
<dbReference type="InterPro" id="IPR036188">
    <property type="entry name" value="FAD/NAD-bd_sf"/>
</dbReference>
<dbReference type="Pfam" id="PF09335">
    <property type="entry name" value="VTT_dom"/>
    <property type="match status" value="1"/>
</dbReference>
<feature type="transmembrane region" description="Helical" evidence="10">
    <location>
        <begin position="7"/>
        <end position="27"/>
    </location>
</feature>
<feature type="domain" description="VTT" evidence="13">
    <location>
        <begin position="70"/>
        <end position="183"/>
    </location>
</feature>
<dbReference type="Proteomes" id="UP000245539">
    <property type="component" value="Unassembled WGS sequence"/>
</dbReference>
<evidence type="ECO:0000259" key="11">
    <source>
        <dbReference type="Pfam" id="PF02852"/>
    </source>
</evidence>
<feature type="domain" description="FAD/NAD(P)-binding" evidence="12">
    <location>
        <begin position="237"/>
        <end position="554"/>
    </location>
</feature>
<evidence type="ECO:0000259" key="12">
    <source>
        <dbReference type="Pfam" id="PF07992"/>
    </source>
</evidence>
<dbReference type="Pfam" id="PF07992">
    <property type="entry name" value="Pyr_redox_2"/>
    <property type="match status" value="1"/>
</dbReference>
<evidence type="ECO:0000256" key="2">
    <source>
        <dbReference type="ARBA" id="ARBA00007532"/>
    </source>
</evidence>
<dbReference type="InterPro" id="IPR032816">
    <property type="entry name" value="VTT_dom"/>
</dbReference>
<proteinExistence type="inferred from homology"/>
<dbReference type="InterPro" id="IPR012999">
    <property type="entry name" value="Pyr_OxRdtase_I_AS"/>
</dbReference>
<dbReference type="GO" id="GO:0050660">
    <property type="term" value="F:flavin adenine dinucleotide binding"/>
    <property type="evidence" value="ECO:0007669"/>
    <property type="project" value="TreeGrafter"/>
</dbReference>
<evidence type="ECO:0000256" key="6">
    <source>
        <dbReference type="ARBA" id="ARBA00023002"/>
    </source>
</evidence>
<dbReference type="PROSITE" id="PS00076">
    <property type="entry name" value="PYRIDINE_REDOX_1"/>
    <property type="match status" value="1"/>
</dbReference>
<dbReference type="PRINTS" id="PR00411">
    <property type="entry name" value="PNDRDTASEI"/>
</dbReference>
<keyword evidence="3 9" id="KW-0285">Flavoprotein</keyword>
<dbReference type="EMBL" id="QGKM01000078">
    <property type="protein sequence ID" value="PWQ92693.1"/>
    <property type="molecule type" value="Genomic_DNA"/>
</dbReference>
<dbReference type="FunFam" id="3.30.390.30:FF:000001">
    <property type="entry name" value="Dihydrolipoyl dehydrogenase"/>
    <property type="match status" value="1"/>
</dbReference>
<reference evidence="14 15" key="1">
    <citation type="submission" date="2018-05" db="EMBL/GenBank/DDBJ databases">
        <title>Leucothrix arctica sp. nov., isolated from Arctic seawater.</title>
        <authorList>
            <person name="Choi A."/>
            <person name="Baek K."/>
        </authorList>
    </citation>
    <scope>NUCLEOTIDE SEQUENCE [LARGE SCALE GENOMIC DNA]</scope>
    <source>
        <strain evidence="14 15">JCM 18388</strain>
    </source>
</reference>
<dbReference type="GO" id="GO:0005886">
    <property type="term" value="C:plasma membrane"/>
    <property type="evidence" value="ECO:0007669"/>
    <property type="project" value="UniProtKB-ARBA"/>
</dbReference>
<keyword evidence="10" id="KW-1133">Transmembrane helix</keyword>
<comment type="caution">
    <text evidence="14">The sequence shown here is derived from an EMBL/GenBank/DDBJ whole genome shotgun (WGS) entry which is preliminary data.</text>
</comment>
<feature type="transmembrane region" description="Helical" evidence="10">
    <location>
        <begin position="78"/>
        <end position="103"/>
    </location>
</feature>
<feature type="transmembrane region" description="Helical" evidence="10">
    <location>
        <begin position="162"/>
        <end position="182"/>
    </location>
</feature>
<evidence type="ECO:0000313" key="15">
    <source>
        <dbReference type="Proteomes" id="UP000245539"/>
    </source>
</evidence>
<dbReference type="SUPFAM" id="SSF51905">
    <property type="entry name" value="FAD/NAD(P)-binding domain"/>
    <property type="match status" value="1"/>
</dbReference>
<dbReference type="SUPFAM" id="SSF55424">
    <property type="entry name" value="FAD/NAD-linked reductases, dimerisation (C-terminal) domain"/>
    <property type="match status" value="1"/>
</dbReference>
<keyword evidence="8 9" id="KW-0676">Redox-active center</keyword>
<evidence type="ECO:0000256" key="10">
    <source>
        <dbReference type="SAM" id="Phobius"/>
    </source>
</evidence>
<feature type="transmembrane region" description="Helical" evidence="10">
    <location>
        <begin position="47"/>
        <end position="66"/>
    </location>
</feature>
<keyword evidence="4 9" id="KW-0274">FAD</keyword>
<comment type="similarity">
    <text evidence="2 9">Belongs to the class-I pyridine nucleotide-disulfide oxidoreductase family.</text>
</comment>
<evidence type="ECO:0000256" key="3">
    <source>
        <dbReference type="ARBA" id="ARBA00022630"/>
    </source>
</evidence>
<evidence type="ECO:0000256" key="9">
    <source>
        <dbReference type="RuleBase" id="RU003691"/>
    </source>
</evidence>
<evidence type="ECO:0000256" key="7">
    <source>
        <dbReference type="ARBA" id="ARBA00023157"/>
    </source>
</evidence>
<protein>
    <submittedName>
        <fullName evidence="14">Pyridine nucleotide-disulfide oxidoreductase</fullName>
    </submittedName>
</protein>
<evidence type="ECO:0000259" key="13">
    <source>
        <dbReference type="Pfam" id="PF09335"/>
    </source>
</evidence>
<dbReference type="RefSeq" id="WP_109839411.1">
    <property type="nucleotide sequence ID" value="NZ_QGKM01000078.1"/>
</dbReference>
<dbReference type="InterPro" id="IPR016156">
    <property type="entry name" value="FAD/NAD-linked_Rdtase_dimer_sf"/>
</dbReference>
<dbReference type="GO" id="GO:0003955">
    <property type="term" value="F:NAD(P)H dehydrogenase (quinone) activity"/>
    <property type="evidence" value="ECO:0007669"/>
    <property type="project" value="TreeGrafter"/>
</dbReference>
<keyword evidence="7" id="KW-1015">Disulfide bond</keyword>
<dbReference type="Gene3D" id="3.30.390.30">
    <property type="match status" value="1"/>
</dbReference>
<feature type="domain" description="Pyridine nucleotide-disulphide oxidoreductase dimerisation" evidence="11">
    <location>
        <begin position="576"/>
        <end position="681"/>
    </location>
</feature>
<evidence type="ECO:0000256" key="4">
    <source>
        <dbReference type="ARBA" id="ARBA00022827"/>
    </source>
</evidence>
<name>A0A317C5P5_9GAMM</name>
<evidence type="ECO:0000256" key="8">
    <source>
        <dbReference type="ARBA" id="ARBA00023284"/>
    </source>
</evidence>
<dbReference type="Pfam" id="PF02852">
    <property type="entry name" value="Pyr_redox_dim"/>
    <property type="match status" value="1"/>
</dbReference>
<dbReference type="Gene3D" id="3.50.50.60">
    <property type="entry name" value="FAD/NAD(P)-binding domain"/>
    <property type="match status" value="2"/>
</dbReference>
<dbReference type="InterPro" id="IPR004099">
    <property type="entry name" value="Pyr_nucl-diS_OxRdtase_dimer"/>
</dbReference>
<dbReference type="GO" id="GO:0016668">
    <property type="term" value="F:oxidoreductase activity, acting on a sulfur group of donors, NAD(P) as acceptor"/>
    <property type="evidence" value="ECO:0007669"/>
    <property type="project" value="InterPro"/>
</dbReference>
<dbReference type="PANTHER" id="PTHR43014">
    <property type="entry name" value="MERCURIC REDUCTASE"/>
    <property type="match status" value="1"/>
</dbReference>
<keyword evidence="15" id="KW-1185">Reference proteome</keyword>
<feature type="transmembrane region" description="Helical" evidence="10">
    <location>
        <begin position="234"/>
        <end position="256"/>
    </location>
</feature>
<keyword evidence="6 9" id="KW-0560">Oxidoreductase</keyword>
<dbReference type="PRINTS" id="PR00368">
    <property type="entry name" value="FADPNR"/>
</dbReference>
<accession>A0A317C5P5</accession>
<feature type="transmembrane region" description="Helical" evidence="10">
    <location>
        <begin position="133"/>
        <end position="155"/>
    </location>
</feature>
<keyword evidence="10" id="KW-0472">Membrane</keyword>
<evidence type="ECO:0000256" key="5">
    <source>
        <dbReference type="ARBA" id="ARBA00022857"/>
    </source>
</evidence>
<sequence>MNKKITIIGIIVLLIAGFFLFDLQQYFSLDFIKAKQEAFNAYYQENTFLTLLIFFVVYVAMAALSLPGAAIMTLLSGALFGLLVGVIMVSIASTLGATLAFLVSRYLFRDTLQTRYADKLKTINEGVEKEGPLYLFAMRLVPLFPFFLVNILMGFTSIRTTTFAWVSQLGMLAGTAVFVYAGTQLAQIDSLSSILSPGLIIAFVLLGIFPMIAKKVMDKIRANKVLAAYDKPESFDYNLLVIGAGSGGLVSAYIAAAVKAKVGLIEKHKMGGDCLNTGCVPSKALIRTAKAIHEAENAEKYGLENMKPSFDFKTVMNRVQSVIKAIEPHDSIERYTELGVEVITGEAKIVDPYRIEVNGKVLTTKNIIIATGARPMVPPIPGLDKVDYLTSDNLWELEDQPERLLVLGGGPIGSELAQAFNRLGSKVSMVERAPLIMGREDDEVAEFMQSRFTKEGIDVLSSHTANEFVVENGQNVLICEHDGQETRVPFDRVLLALGRKANIEGFGLEELGVEINPRGTIETDGFLTTNFPNIFAVGDVAGPYQFTHTAAHQAWYASVNALFGSFKRFKVDYRVIPWATFTDPEVARVGINEKEAKEKDIAYEITTYGIDDLDRAIADSSDEGVVKVLTVPGKDKILGVTILGKGAGDLIPEFILAMKYNLGMNKILGTIHIYPTMSESNKFAAGNWKRAHAPEKLLTYVEKFHSWRRG</sequence>
<keyword evidence="5" id="KW-0521">NADP</keyword>
<organism evidence="14 15">
    <name type="scientific">Leucothrix pacifica</name>
    <dbReference type="NCBI Taxonomy" id="1247513"/>
    <lineage>
        <taxon>Bacteria</taxon>
        <taxon>Pseudomonadati</taxon>
        <taxon>Pseudomonadota</taxon>
        <taxon>Gammaproteobacteria</taxon>
        <taxon>Thiotrichales</taxon>
        <taxon>Thiotrichaceae</taxon>
        <taxon>Leucothrix</taxon>
    </lineage>
</organism>
<dbReference type="AlphaFoldDB" id="A0A317C5P5"/>
<keyword evidence="10" id="KW-0812">Transmembrane</keyword>
<dbReference type="InterPro" id="IPR023753">
    <property type="entry name" value="FAD/NAD-binding_dom"/>
</dbReference>
<dbReference type="OrthoDB" id="9800167at2"/>
<comment type="cofactor">
    <cofactor evidence="1">
        <name>FAD</name>
        <dbReference type="ChEBI" id="CHEBI:57692"/>
    </cofactor>
</comment>
<evidence type="ECO:0000313" key="14">
    <source>
        <dbReference type="EMBL" id="PWQ92693.1"/>
    </source>
</evidence>